<dbReference type="InterPro" id="IPR024983">
    <property type="entry name" value="CHAT_dom"/>
</dbReference>
<feature type="region of interest" description="Disordered" evidence="1">
    <location>
        <begin position="442"/>
        <end position="462"/>
    </location>
</feature>
<name>A0A7C3VPB3_9CYAN</name>
<feature type="compositionally biased region" description="Acidic residues" evidence="1">
    <location>
        <begin position="500"/>
        <end position="521"/>
    </location>
</feature>
<protein>
    <submittedName>
        <fullName evidence="3">CHAT domain-containing protein</fullName>
    </submittedName>
</protein>
<dbReference type="EMBL" id="DSPX01000008">
    <property type="protein sequence ID" value="HGF99295.1"/>
    <property type="molecule type" value="Genomic_DNA"/>
</dbReference>
<feature type="domain" description="CHAT" evidence="2">
    <location>
        <begin position="127"/>
        <end position="429"/>
    </location>
</feature>
<proteinExistence type="predicted"/>
<feature type="compositionally biased region" description="Polar residues" evidence="1">
    <location>
        <begin position="480"/>
        <end position="498"/>
    </location>
</feature>
<dbReference type="Gene3D" id="1.25.40.10">
    <property type="entry name" value="Tetratricopeptide repeat domain"/>
    <property type="match status" value="1"/>
</dbReference>
<dbReference type="AlphaFoldDB" id="A0A7C3VPB3"/>
<feature type="region of interest" description="Disordered" evidence="1">
    <location>
        <begin position="621"/>
        <end position="661"/>
    </location>
</feature>
<sequence>MTQKFEELHISVTPIGDDEYLVRTEQAPKGVLPAEEQVTWPVGDWLRQARQLMDDPLLGLLRSSQQDLVMEESWEGGWNSPQNNAQQREIGLPGGGVAAAQEVRTDRSAEHSHRGGEGTSNARTLVALGQQLYSALFQGSILDRLSRSQAIAHNQDSVLRLRLGLKDALLPRLPWEVLHEDSRPIATGKDVVFSRYQPTLAPISLPEPIGRRTDRSAKHSIHPGGTLKILMVLAAPTDQENLALKREAYQLSQQLSQLSPNGESVSMELEILEQPDRESLTLALEQNQYQVFHYAGHSDLGATGGELYLVNNKTGLTETLSGDDLAGLLVNNGIRLALFNSCRSSYSATSDLSDPAGGRNLAEVLVKRGIPGVLAMAERIPDEVALNLTKLFYNNLKQGYPVDLSLNRARQGLISTYGSDQLYWALPVLYLHQEFDGYLSGDETTTTPPHQDIYPPAATRRRGNGEKLLGLSEQRQVSHQHLAPISSSRLPSLNSLGESDTWEDPDMESDFDDDFYGDEADDRLFDSPLDEDSDDEALVKDIFSTLKPGRGDFSSTVAHGEEFDGGEDDAEDVIADIFQTLRPSPNSPSKTQREEFDGGEPIGLRSIDDAADVIADIFQTLRPSPNSPKSKSELVKATPQRGQGDGVTGRRGDGVTGTIPLVQKSPRPLVQKSPSRSNLARPTWRLWLGSSFVGLLAVVMLGMGLWIQRWKTPQPEVNLAQARLTPAVEFALQKFPGRDLANIVSKPTAEVAAIAIQKFSTGSISTGARAVSALLDQNALIEAKSALAAVDNRRRDEPAINFLYGRLAWQFVQTGNRDYTINDARRYWEAAVKGELDFPSYYNALGFAYYAEGDFIRAYNEWMKTVSLLETTDPESRDFLTASAGLALVMVKSAHSLPRVEQESLLSKAIKQRKMVMTLDPVNFEPTTLSKNWMWSEPVINDWKKLLQLEDKK</sequence>
<organism evidence="3">
    <name type="scientific">Planktothricoides sp. SpSt-374</name>
    <dbReference type="NCBI Taxonomy" id="2282167"/>
    <lineage>
        <taxon>Bacteria</taxon>
        <taxon>Bacillati</taxon>
        <taxon>Cyanobacteriota</taxon>
        <taxon>Cyanophyceae</taxon>
        <taxon>Oscillatoriophycideae</taxon>
        <taxon>Oscillatoriales</taxon>
        <taxon>Oscillatoriaceae</taxon>
        <taxon>Planktothricoides</taxon>
    </lineage>
</organism>
<dbReference type="SUPFAM" id="SSF48452">
    <property type="entry name" value="TPR-like"/>
    <property type="match status" value="1"/>
</dbReference>
<evidence type="ECO:0000313" key="3">
    <source>
        <dbReference type="EMBL" id="HGF99295.1"/>
    </source>
</evidence>
<evidence type="ECO:0000256" key="1">
    <source>
        <dbReference type="SAM" id="MobiDB-lite"/>
    </source>
</evidence>
<dbReference type="InterPro" id="IPR011990">
    <property type="entry name" value="TPR-like_helical_dom_sf"/>
</dbReference>
<evidence type="ECO:0000259" key="2">
    <source>
        <dbReference type="Pfam" id="PF12770"/>
    </source>
</evidence>
<reference evidence="3" key="1">
    <citation type="journal article" date="2020" name="mSystems">
        <title>Genome- and Community-Level Interaction Insights into Carbon Utilization and Element Cycling Functions of Hydrothermarchaeota in Hydrothermal Sediment.</title>
        <authorList>
            <person name="Zhou Z."/>
            <person name="Liu Y."/>
            <person name="Xu W."/>
            <person name="Pan J."/>
            <person name="Luo Z.H."/>
            <person name="Li M."/>
        </authorList>
    </citation>
    <scope>NUCLEOTIDE SEQUENCE [LARGE SCALE GENOMIC DNA]</scope>
    <source>
        <strain evidence="3">SpSt-374</strain>
    </source>
</reference>
<gene>
    <name evidence="3" type="ORF">ENR15_01105</name>
</gene>
<feature type="region of interest" description="Disordered" evidence="1">
    <location>
        <begin position="480"/>
        <end position="522"/>
    </location>
</feature>
<accession>A0A7C3VPB3</accession>
<dbReference type="Pfam" id="PF12770">
    <property type="entry name" value="CHAT"/>
    <property type="match status" value="1"/>
</dbReference>
<comment type="caution">
    <text evidence="3">The sequence shown here is derived from an EMBL/GenBank/DDBJ whole genome shotgun (WGS) entry which is preliminary data.</text>
</comment>